<keyword evidence="2" id="KW-1185">Reference proteome</keyword>
<accession>A0A7W3N2L0</accession>
<evidence type="ECO:0000313" key="2">
    <source>
        <dbReference type="Proteomes" id="UP000539313"/>
    </source>
</evidence>
<evidence type="ECO:0000313" key="1">
    <source>
        <dbReference type="EMBL" id="MBA9006292.1"/>
    </source>
</evidence>
<reference evidence="1 2" key="1">
    <citation type="submission" date="2020-08" db="EMBL/GenBank/DDBJ databases">
        <title>Sequencing the genomes of 1000 actinobacteria strains.</title>
        <authorList>
            <person name="Klenk H.-P."/>
        </authorList>
    </citation>
    <scope>NUCLEOTIDE SEQUENCE [LARGE SCALE GENOMIC DNA]</scope>
    <source>
        <strain evidence="1 2">DSM 45823</strain>
    </source>
</reference>
<comment type="caution">
    <text evidence="1">The sequence shown here is derived from an EMBL/GenBank/DDBJ whole genome shotgun (WGS) entry which is preliminary data.</text>
</comment>
<dbReference type="EMBL" id="JACJII010000001">
    <property type="protein sequence ID" value="MBA9006292.1"/>
    <property type="molecule type" value="Genomic_DNA"/>
</dbReference>
<dbReference type="Proteomes" id="UP000539313">
    <property type="component" value="Unassembled WGS sequence"/>
</dbReference>
<sequence length="76" mass="8438">MVTAATSPHVSGEAVGVGRSVATAWLSQHGAEYGLCRIHRNEPWYCELRTNAIDRRCLRIYADPTHRTLGSGSDRR</sequence>
<organism evidence="1 2">
    <name type="scientific">Thermomonospora cellulosilytica</name>
    <dbReference type="NCBI Taxonomy" id="1411118"/>
    <lineage>
        <taxon>Bacteria</taxon>
        <taxon>Bacillati</taxon>
        <taxon>Actinomycetota</taxon>
        <taxon>Actinomycetes</taxon>
        <taxon>Streptosporangiales</taxon>
        <taxon>Thermomonosporaceae</taxon>
        <taxon>Thermomonospora</taxon>
    </lineage>
</organism>
<name>A0A7W3N2L0_9ACTN</name>
<dbReference type="AlphaFoldDB" id="A0A7W3N2L0"/>
<protein>
    <submittedName>
        <fullName evidence="1">Uncharacterized protein</fullName>
    </submittedName>
</protein>
<proteinExistence type="predicted"/>
<gene>
    <name evidence="1" type="ORF">HNR21_005174</name>
</gene>